<dbReference type="SUPFAM" id="SSF52540">
    <property type="entry name" value="P-loop containing nucleoside triphosphate hydrolases"/>
    <property type="match status" value="1"/>
</dbReference>
<evidence type="ECO:0000256" key="2">
    <source>
        <dbReference type="ARBA" id="ARBA00015553"/>
    </source>
</evidence>
<evidence type="ECO:0000259" key="6">
    <source>
        <dbReference type="SMART" id="SM00382"/>
    </source>
</evidence>
<dbReference type="EMBL" id="QRWQ01000014">
    <property type="protein sequence ID" value="RGT36956.1"/>
    <property type="molecule type" value="Genomic_DNA"/>
</dbReference>
<evidence type="ECO:0000313" key="8">
    <source>
        <dbReference type="EMBL" id="RHD02861.1"/>
    </source>
</evidence>
<keyword evidence="5" id="KW-0233">DNA recombination</keyword>
<comment type="similarity">
    <text evidence="1">Belongs to the RecA family.</text>
</comment>
<dbReference type="RefSeq" id="WP_118044108.1">
    <property type="nucleotide sequence ID" value="NZ_QRWQ01000014.1"/>
</dbReference>
<dbReference type="InterPro" id="IPR013765">
    <property type="entry name" value="DNA_recomb/repair_RecA"/>
</dbReference>
<keyword evidence="4" id="KW-0067">ATP-binding</keyword>
<name>A0A414D2U0_MEDGN</name>
<dbReference type="InterPro" id="IPR003593">
    <property type="entry name" value="AAA+_ATPase"/>
</dbReference>
<gene>
    <name evidence="8" type="ORF">DW812_15035</name>
    <name evidence="7" type="ORF">DWX36_12790</name>
</gene>
<evidence type="ECO:0000313" key="9">
    <source>
        <dbReference type="Proteomes" id="UP000283834"/>
    </source>
</evidence>
<accession>A0A414D2U0</accession>
<dbReference type="PANTHER" id="PTHR45900:SF1">
    <property type="entry name" value="MITOCHONDRIAL DNA REPAIR PROTEIN RECA HOMOLOG-RELATED"/>
    <property type="match status" value="1"/>
</dbReference>
<dbReference type="Gene3D" id="3.40.50.300">
    <property type="entry name" value="P-loop containing nucleotide triphosphate hydrolases"/>
    <property type="match status" value="1"/>
</dbReference>
<dbReference type="GO" id="GO:0003697">
    <property type="term" value="F:single-stranded DNA binding"/>
    <property type="evidence" value="ECO:0007669"/>
    <property type="project" value="InterPro"/>
</dbReference>
<dbReference type="Proteomes" id="UP000283834">
    <property type="component" value="Unassembled WGS sequence"/>
</dbReference>
<dbReference type="SMART" id="SM00382">
    <property type="entry name" value="AAA"/>
    <property type="match status" value="1"/>
</dbReference>
<proteinExistence type="inferred from homology"/>
<dbReference type="PANTHER" id="PTHR45900">
    <property type="entry name" value="RECA"/>
    <property type="match status" value="1"/>
</dbReference>
<protein>
    <recommendedName>
        <fullName evidence="2">Protein RecA</fullName>
    </recommendedName>
</protein>
<feature type="domain" description="AAA+ ATPase" evidence="6">
    <location>
        <begin position="49"/>
        <end position="223"/>
    </location>
</feature>
<evidence type="ECO:0000256" key="1">
    <source>
        <dbReference type="ARBA" id="ARBA00009391"/>
    </source>
</evidence>
<sequence>MAEIDNLIAEVNKKYKTDIIRKASDLKGIEFIPYTSPMMNYLTRGGVPVGRIIELVGLPQSGKTTTALDIISNFQKKYTDKYCVYLDAENTIDKEWGETLGVDWSKVILIQPESEYGEELLDMLLDYIRSGKIGLAVLDSAPFIIPKAVQEKGLDEKSYGGNSALMKAFCDKAVPLCKKVECTFLLINQLRENIGNPYKPFKIPCGTAIAHACSQILWFTKGSLLDEKYKEVSSGYANPSGNLVSVKVEKNKVTKNDRRLQTYTLNYSTGVDEIKDTLDLAIMLGIISQAGAWFKATLKDGKEQKMQGFNGVQEFYYNDLEELEYLRKQVYEAGMV</sequence>
<evidence type="ECO:0000313" key="10">
    <source>
        <dbReference type="Proteomes" id="UP000284472"/>
    </source>
</evidence>
<dbReference type="Proteomes" id="UP000284472">
    <property type="component" value="Unassembled WGS sequence"/>
</dbReference>
<dbReference type="InterPro" id="IPR027417">
    <property type="entry name" value="P-loop_NTPase"/>
</dbReference>
<keyword evidence="3" id="KW-0547">Nucleotide-binding</keyword>
<dbReference type="AlphaFoldDB" id="A0A414D2U0"/>
<evidence type="ECO:0000256" key="3">
    <source>
        <dbReference type="ARBA" id="ARBA00022741"/>
    </source>
</evidence>
<dbReference type="GO" id="GO:0006310">
    <property type="term" value="P:DNA recombination"/>
    <property type="evidence" value="ECO:0007669"/>
    <property type="project" value="UniProtKB-KW"/>
</dbReference>
<dbReference type="GO" id="GO:0006281">
    <property type="term" value="P:DNA repair"/>
    <property type="evidence" value="ECO:0007669"/>
    <property type="project" value="InterPro"/>
</dbReference>
<dbReference type="EMBL" id="QSIR01000030">
    <property type="protein sequence ID" value="RHD02861.1"/>
    <property type="molecule type" value="Genomic_DNA"/>
</dbReference>
<evidence type="ECO:0000256" key="4">
    <source>
        <dbReference type="ARBA" id="ARBA00022840"/>
    </source>
</evidence>
<dbReference type="InterPro" id="IPR049428">
    <property type="entry name" value="RecA-like_N"/>
</dbReference>
<evidence type="ECO:0000256" key="5">
    <source>
        <dbReference type="ARBA" id="ARBA00023172"/>
    </source>
</evidence>
<organism evidence="8 10">
    <name type="scientific">Mediterraneibacter gnavus</name>
    <name type="common">Ruminococcus gnavus</name>
    <dbReference type="NCBI Taxonomy" id="33038"/>
    <lineage>
        <taxon>Bacteria</taxon>
        <taxon>Bacillati</taxon>
        <taxon>Bacillota</taxon>
        <taxon>Clostridia</taxon>
        <taxon>Lachnospirales</taxon>
        <taxon>Lachnospiraceae</taxon>
        <taxon>Mediterraneibacter</taxon>
    </lineage>
</organism>
<reference evidence="9 10" key="1">
    <citation type="submission" date="2018-08" db="EMBL/GenBank/DDBJ databases">
        <title>A genome reference for cultivated species of the human gut microbiota.</title>
        <authorList>
            <person name="Zou Y."/>
            <person name="Xue W."/>
            <person name="Luo G."/>
        </authorList>
    </citation>
    <scope>NUCLEOTIDE SEQUENCE [LARGE SCALE GENOMIC DNA]</scope>
    <source>
        <strain evidence="7 9">AF19-16AC</strain>
        <strain evidence="8 10">AM32-6</strain>
    </source>
</reference>
<dbReference type="GO" id="GO:0005524">
    <property type="term" value="F:ATP binding"/>
    <property type="evidence" value="ECO:0007669"/>
    <property type="project" value="UniProtKB-KW"/>
</dbReference>
<dbReference type="Pfam" id="PF00154">
    <property type="entry name" value="RecA_N"/>
    <property type="match status" value="1"/>
</dbReference>
<evidence type="ECO:0000313" key="7">
    <source>
        <dbReference type="EMBL" id="RGT36956.1"/>
    </source>
</evidence>
<comment type="caution">
    <text evidence="8">The sequence shown here is derived from an EMBL/GenBank/DDBJ whole genome shotgun (WGS) entry which is preliminary data.</text>
</comment>